<keyword evidence="7" id="KW-1003">Cell membrane</keyword>
<keyword evidence="4 7" id="KW-1133">Transmembrane helix</keyword>
<evidence type="ECO:0000256" key="2">
    <source>
        <dbReference type="ARBA" id="ARBA00022692"/>
    </source>
</evidence>
<feature type="transmembrane region" description="Helical" evidence="7">
    <location>
        <begin position="209"/>
        <end position="225"/>
    </location>
</feature>
<evidence type="ECO:0000256" key="8">
    <source>
        <dbReference type="SAM" id="MobiDB-lite"/>
    </source>
</evidence>
<comment type="subunit">
    <text evidence="7">The Tat system comprises two distinct complexes: a TatABC complex, containing multiple copies of TatA, TatB and TatC subunits, and a separate TatA complex, containing only TatA subunits. Substrates initially bind to the TatABC complex, which probably triggers association of the separate TatA complex to form the active translocon.</text>
</comment>
<keyword evidence="5 7" id="KW-0811">Translocation</keyword>
<feature type="transmembrane region" description="Helical" evidence="7">
    <location>
        <begin position="125"/>
        <end position="147"/>
    </location>
</feature>
<feature type="transmembrane region" description="Helical" evidence="7">
    <location>
        <begin position="35"/>
        <end position="53"/>
    </location>
</feature>
<evidence type="ECO:0000256" key="4">
    <source>
        <dbReference type="ARBA" id="ARBA00022989"/>
    </source>
</evidence>
<sequence length="276" mass="30901">MARQQSTRPGIRRRGRNPEGRMSLGDHLREFRNRILIAALAVVLASIIGWIYYDPLVFRLQEPLRISAAARRANVILSFPDITGAFSLKLKVAVFVGTIVASPVWLWQIWAFIVPGLHKREKRTALAFITAAVPLFLLGCWGALYALPKAIEVLLDFTPIGASNILQADYYLTWVTRFILSFGLAFLLPVLLVALNVIHVLPAHIMLKGWRIAVVLIFTFAAMMTPTPDPWTMFALALPLCGLYFAAYGVARIIDGRRARREPDYSDLADDEASRL</sequence>
<keyword evidence="7" id="KW-0813">Transport</keyword>
<comment type="caution">
    <text evidence="9">The sequence shown here is derived from an EMBL/GenBank/DDBJ whole genome shotgun (WGS) entry which is preliminary data.</text>
</comment>
<evidence type="ECO:0000256" key="5">
    <source>
        <dbReference type="ARBA" id="ARBA00023010"/>
    </source>
</evidence>
<reference evidence="9 10" key="1">
    <citation type="submission" date="2022-02" db="EMBL/GenBank/DDBJ databases">
        <title>Uncovering new skin microbiome diversity through culturing and metagenomics.</title>
        <authorList>
            <person name="Conlan S."/>
            <person name="Deming C."/>
            <person name="Nisc Comparative Sequencing Program N."/>
            <person name="Segre J.A."/>
        </authorList>
    </citation>
    <scope>NUCLEOTIDE SEQUENCE [LARGE SCALE GENOMIC DNA]</scope>
    <source>
        <strain evidence="9 10">ACRQZ</strain>
    </source>
</reference>
<evidence type="ECO:0000256" key="6">
    <source>
        <dbReference type="ARBA" id="ARBA00023136"/>
    </source>
</evidence>
<keyword evidence="2 7" id="KW-0812">Transmembrane</keyword>
<comment type="subcellular location">
    <subcellularLocation>
        <location evidence="7">Cell membrane</location>
        <topology evidence="7">Multi-pass membrane protein</topology>
    </subcellularLocation>
    <subcellularLocation>
        <location evidence="1">Membrane</location>
        <topology evidence="1">Multi-pass membrane protein</topology>
    </subcellularLocation>
</comment>
<proteinExistence type="inferred from homology"/>
<dbReference type="PRINTS" id="PR01840">
    <property type="entry name" value="TATCFAMILY"/>
</dbReference>
<name>A0ABS9Q6K0_9MICO</name>
<feature type="region of interest" description="Disordered" evidence="8">
    <location>
        <begin position="1"/>
        <end position="21"/>
    </location>
</feature>
<keyword evidence="6 7" id="KW-0472">Membrane</keyword>
<dbReference type="RefSeq" id="WP_239266269.1">
    <property type="nucleotide sequence ID" value="NZ_JAKRCV010000080.1"/>
</dbReference>
<dbReference type="HAMAP" id="MF_00902">
    <property type="entry name" value="TatC"/>
    <property type="match status" value="1"/>
</dbReference>
<feature type="transmembrane region" description="Helical" evidence="7">
    <location>
        <begin position="92"/>
        <end position="113"/>
    </location>
</feature>
<feature type="transmembrane region" description="Helical" evidence="7">
    <location>
        <begin position="231"/>
        <end position="251"/>
    </location>
</feature>
<dbReference type="NCBIfam" id="TIGR00945">
    <property type="entry name" value="tatC"/>
    <property type="match status" value="1"/>
</dbReference>
<evidence type="ECO:0000256" key="3">
    <source>
        <dbReference type="ARBA" id="ARBA00022927"/>
    </source>
</evidence>
<evidence type="ECO:0000313" key="9">
    <source>
        <dbReference type="EMBL" id="MCG7323506.1"/>
    </source>
</evidence>
<accession>A0ABS9Q6K0</accession>
<dbReference type="Pfam" id="PF00902">
    <property type="entry name" value="TatC"/>
    <property type="match status" value="1"/>
</dbReference>
<dbReference type="Proteomes" id="UP001521931">
    <property type="component" value="Unassembled WGS sequence"/>
</dbReference>
<evidence type="ECO:0000256" key="7">
    <source>
        <dbReference type="HAMAP-Rule" id="MF_00902"/>
    </source>
</evidence>
<dbReference type="PANTHER" id="PTHR30371">
    <property type="entry name" value="SEC-INDEPENDENT PROTEIN TRANSLOCASE PROTEIN TATC"/>
    <property type="match status" value="1"/>
</dbReference>
<comment type="similarity">
    <text evidence="7">Belongs to the TatC family.</text>
</comment>
<feature type="transmembrane region" description="Helical" evidence="7">
    <location>
        <begin position="178"/>
        <end position="197"/>
    </location>
</feature>
<dbReference type="EMBL" id="JAKRCV010000080">
    <property type="protein sequence ID" value="MCG7323506.1"/>
    <property type="molecule type" value="Genomic_DNA"/>
</dbReference>
<comment type="function">
    <text evidence="7">Part of the twin-arginine translocation (Tat) system that transports large folded proteins containing a characteristic twin-arginine motif in their signal peptide across membranes. Together with TatB, TatC is part of a receptor directly interacting with Tat signal peptides.</text>
</comment>
<organism evidence="9 10">
    <name type="scientific">Arsenicicoccus bolidensis</name>
    <dbReference type="NCBI Taxonomy" id="229480"/>
    <lineage>
        <taxon>Bacteria</taxon>
        <taxon>Bacillati</taxon>
        <taxon>Actinomycetota</taxon>
        <taxon>Actinomycetes</taxon>
        <taxon>Micrococcales</taxon>
        <taxon>Intrasporangiaceae</taxon>
        <taxon>Arsenicicoccus</taxon>
    </lineage>
</organism>
<evidence type="ECO:0000313" key="10">
    <source>
        <dbReference type="Proteomes" id="UP001521931"/>
    </source>
</evidence>
<keyword evidence="3 7" id="KW-0653">Protein transport</keyword>
<dbReference type="PANTHER" id="PTHR30371:SF0">
    <property type="entry name" value="SEC-INDEPENDENT PROTEIN TRANSLOCASE PROTEIN TATC, CHLOROPLASTIC-RELATED"/>
    <property type="match status" value="1"/>
</dbReference>
<keyword evidence="10" id="KW-1185">Reference proteome</keyword>
<evidence type="ECO:0000256" key="1">
    <source>
        <dbReference type="ARBA" id="ARBA00004141"/>
    </source>
</evidence>
<gene>
    <name evidence="7 9" type="primary">tatC</name>
    <name evidence="9" type="ORF">MHL29_16645</name>
</gene>
<dbReference type="InterPro" id="IPR002033">
    <property type="entry name" value="TatC"/>
</dbReference>
<protein>
    <recommendedName>
        <fullName evidence="7">Sec-independent protein translocase protein TatC</fullName>
    </recommendedName>
</protein>